<dbReference type="PROSITE" id="PS00096">
    <property type="entry name" value="SHMT"/>
    <property type="match status" value="1"/>
</dbReference>
<feature type="binding site" evidence="12">
    <location>
        <begin position="121"/>
        <end position="123"/>
    </location>
    <ligand>
        <name>(6S)-5,6,7,8-tetrahydrofolate</name>
        <dbReference type="ChEBI" id="CHEBI:57453"/>
    </ligand>
</feature>
<evidence type="ECO:0000256" key="5">
    <source>
        <dbReference type="ARBA" id="ARBA00011738"/>
    </source>
</evidence>
<dbReference type="Gene3D" id="3.40.640.10">
    <property type="entry name" value="Type I PLP-dependent aspartate aminotransferase-like (Major domain)"/>
    <property type="match status" value="1"/>
</dbReference>
<evidence type="ECO:0000256" key="10">
    <source>
        <dbReference type="ARBA" id="ARBA00022898"/>
    </source>
</evidence>
<dbReference type="GO" id="GO:0004372">
    <property type="term" value="F:glycine hydroxymethyltransferase activity"/>
    <property type="evidence" value="ECO:0007669"/>
    <property type="project" value="UniProtKB-UniRule"/>
</dbReference>
<dbReference type="NCBIfam" id="NF000586">
    <property type="entry name" value="PRK00011.1"/>
    <property type="match status" value="1"/>
</dbReference>
<dbReference type="UniPathway" id="UPA00193"/>
<keyword evidence="8 12" id="KW-0028">Amino-acid biosynthesis</keyword>
<comment type="pathway">
    <text evidence="12">One-carbon metabolism; tetrahydrofolate interconversion.</text>
</comment>
<evidence type="ECO:0000256" key="4">
    <source>
        <dbReference type="ARBA" id="ARBA00006376"/>
    </source>
</evidence>
<dbReference type="Proteomes" id="UP000279911">
    <property type="component" value="Unassembled WGS sequence"/>
</dbReference>
<evidence type="ECO:0000256" key="9">
    <source>
        <dbReference type="ARBA" id="ARBA00022679"/>
    </source>
</evidence>
<dbReference type="CDD" id="cd00378">
    <property type="entry name" value="SHMT"/>
    <property type="match status" value="1"/>
</dbReference>
<evidence type="ECO:0000256" key="3">
    <source>
        <dbReference type="ARBA" id="ARBA00004496"/>
    </source>
</evidence>
<dbReference type="PIRSF" id="PIRSF000412">
    <property type="entry name" value="SHMT"/>
    <property type="match status" value="1"/>
</dbReference>
<keyword evidence="6 12" id="KW-0963">Cytoplasm</keyword>
<dbReference type="InterPro" id="IPR015424">
    <property type="entry name" value="PyrdxlP-dep_Trfase"/>
</dbReference>
<dbReference type="GO" id="GO:0008168">
    <property type="term" value="F:methyltransferase activity"/>
    <property type="evidence" value="ECO:0007669"/>
    <property type="project" value="UniProtKB-KW"/>
</dbReference>
<comment type="similarity">
    <text evidence="4 12">Belongs to the SHMT family.</text>
</comment>
<dbReference type="AlphaFoldDB" id="A0A3R9FIF2"/>
<proteinExistence type="inferred from homology"/>
<dbReference type="GO" id="GO:0035999">
    <property type="term" value="P:tetrahydrofolate interconversion"/>
    <property type="evidence" value="ECO:0007669"/>
    <property type="project" value="UniProtKB-UniRule"/>
</dbReference>
<comment type="function">
    <text evidence="11">Catalyzes the reversible interconversion of serine and glycine with tetrahydrofolate (THF) serving as the one-carbon carrier. This reaction serves as the major source of one-carbon groups required for the biosynthesis of purines, thymidylate, methionine, and other important biomolecules. Also exhibits THF-independent aldolase activity toward beta-hydroxyamino acids, producing glycine and aldehydes, via a retro-aldol mechanism. Thus, is able to catalyze the cleavage of L-allo-threonine.</text>
</comment>
<evidence type="ECO:0000256" key="12">
    <source>
        <dbReference type="HAMAP-Rule" id="MF_00051"/>
    </source>
</evidence>
<feature type="modified residue" description="N6-(pyridoxal phosphate)lysine" evidence="12 13">
    <location>
        <position position="226"/>
    </location>
</feature>
<dbReference type="STRING" id="285983.UB32_08345"/>
<evidence type="ECO:0000256" key="6">
    <source>
        <dbReference type="ARBA" id="ARBA00022490"/>
    </source>
</evidence>
<dbReference type="GO" id="GO:0032259">
    <property type="term" value="P:methylation"/>
    <property type="evidence" value="ECO:0007669"/>
    <property type="project" value="UniProtKB-KW"/>
</dbReference>
<dbReference type="RefSeq" id="WP_125480128.1">
    <property type="nucleotide sequence ID" value="NZ_RSFW01000013.1"/>
</dbReference>
<dbReference type="PANTHER" id="PTHR11680">
    <property type="entry name" value="SERINE HYDROXYMETHYLTRANSFERASE"/>
    <property type="match status" value="1"/>
</dbReference>
<dbReference type="EMBL" id="RSFW01000013">
    <property type="protein sequence ID" value="RSD27138.1"/>
    <property type="molecule type" value="Genomic_DNA"/>
</dbReference>
<comment type="caution">
    <text evidence="15">The sequence shown here is derived from an EMBL/GenBank/DDBJ whole genome shotgun (WGS) entry which is preliminary data.</text>
</comment>
<feature type="site" description="Plays an important role in substrate specificity" evidence="12">
    <location>
        <position position="225"/>
    </location>
</feature>
<dbReference type="InterPro" id="IPR001085">
    <property type="entry name" value="Ser_HO-MeTrfase"/>
</dbReference>
<feature type="domain" description="Serine hydroxymethyltransferase-like" evidence="14">
    <location>
        <begin position="4"/>
        <end position="380"/>
    </location>
</feature>
<feature type="binding site" evidence="12">
    <location>
        <position position="117"/>
    </location>
    <ligand>
        <name>(6S)-5,6,7,8-tetrahydrofolate</name>
        <dbReference type="ChEBI" id="CHEBI:57453"/>
    </ligand>
</feature>
<keyword evidence="10 12" id="KW-0663">Pyridoxal phosphate</keyword>
<evidence type="ECO:0000259" key="14">
    <source>
        <dbReference type="Pfam" id="PF00464"/>
    </source>
</evidence>
<dbReference type="HAMAP" id="MF_00051">
    <property type="entry name" value="SHMT"/>
    <property type="match status" value="1"/>
</dbReference>
<dbReference type="OrthoDB" id="9803846at2"/>
<dbReference type="Pfam" id="PF00464">
    <property type="entry name" value="SHMT"/>
    <property type="match status" value="1"/>
</dbReference>
<sequence>MKHLSQQDSQLFAAMQDELKRQRTKIELIASENFVSEAVMEAQGSVLTNKYAEGYPGRRYYGGCEHVDVAENIARDRAKEIFGAEHVNVQPHSGAQANMAVYFTILEQGDTVLGMNLSHGGHLTHGSPVNFSGIQYNFVEYGVDEETHVIDYDVVLEKAREHKPKLIVAGASAYPRAIDFKRFREIADEVGAYLMVDMAHIAGLVAAGLHQNPVPYADFVTTTTHKTLRGPRGGMILCREEFAKKIDKSIFPGIQGGPLMHVIAAKAVAFGEALQDSFKEYAKNIISNANRLAEGLNKEGIDLVSGGTDNHLLLVDLRSLGLTGKVAEKVLDEVGITVNKNTIPFDPESPFVTSGIRIGTAAVTSRGFGHEEMDEIASLIAFTLKNHEDEAKLEEARQRVEALTGKFELYPEL</sequence>
<dbReference type="GO" id="GO:0005829">
    <property type="term" value="C:cytosol"/>
    <property type="evidence" value="ECO:0007669"/>
    <property type="project" value="TreeGrafter"/>
</dbReference>
<dbReference type="InterPro" id="IPR019798">
    <property type="entry name" value="Ser_HO-MeTrfase_PLP_BS"/>
</dbReference>
<keyword evidence="9 12" id="KW-0808">Transferase</keyword>
<feature type="binding site" evidence="12">
    <location>
        <begin position="349"/>
        <end position="351"/>
    </location>
    <ligand>
        <name>(6S)-5,6,7,8-tetrahydrofolate</name>
        <dbReference type="ChEBI" id="CHEBI:57453"/>
    </ligand>
</feature>
<evidence type="ECO:0000256" key="7">
    <source>
        <dbReference type="ARBA" id="ARBA00022563"/>
    </source>
</evidence>
<evidence type="ECO:0000256" key="13">
    <source>
        <dbReference type="PIRSR" id="PIRSR000412-50"/>
    </source>
</evidence>
<name>A0A3R9FIF2_9BACI</name>
<reference evidence="16" key="1">
    <citation type="submission" date="2018-12" db="EMBL/GenBank/DDBJ databases">
        <title>Bacillus chawlae sp. nov., Bacillus glennii sp. nov., and Bacillus saganii sp. nov. Isolated from the Vehicle Assembly Building at Kennedy Space Center where the Viking Spacecraft were Assembled.</title>
        <authorList>
            <person name="Seuylemezian A."/>
            <person name="Vaishampayan P."/>
        </authorList>
    </citation>
    <scope>NUCLEOTIDE SEQUENCE [LARGE SCALE GENOMIC DNA]</scope>
    <source>
        <strain evidence="16">DSM 13966</strain>
    </source>
</reference>
<evidence type="ECO:0000313" key="16">
    <source>
        <dbReference type="Proteomes" id="UP000279911"/>
    </source>
</evidence>
<comment type="subunit">
    <text evidence="5 12">Homodimer.</text>
</comment>
<gene>
    <name evidence="12" type="primary">glyA</name>
    <name evidence="15" type="ORF">EJA10_11390</name>
</gene>
<comment type="pathway">
    <text evidence="12">Amino-acid biosynthesis; glycine biosynthesis; glycine from L-serine: step 1/1.</text>
</comment>
<evidence type="ECO:0000256" key="2">
    <source>
        <dbReference type="ARBA" id="ARBA00001933"/>
    </source>
</evidence>
<comment type="cofactor">
    <cofactor evidence="2 12 13">
        <name>pyridoxal 5'-phosphate</name>
        <dbReference type="ChEBI" id="CHEBI:597326"/>
    </cofactor>
</comment>
<dbReference type="GO" id="GO:0030170">
    <property type="term" value="F:pyridoxal phosphate binding"/>
    <property type="evidence" value="ECO:0007669"/>
    <property type="project" value="UniProtKB-UniRule"/>
</dbReference>
<comment type="catalytic activity">
    <reaction evidence="1 12">
        <text>(6R)-5,10-methylene-5,6,7,8-tetrahydrofolate + glycine + H2O = (6S)-5,6,7,8-tetrahydrofolate + L-serine</text>
        <dbReference type="Rhea" id="RHEA:15481"/>
        <dbReference type="ChEBI" id="CHEBI:15377"/>
        <dbReference type="ChEBI" id="CHEBI:15636"/>
        <dbReference type="ChEBI" id="CHEBI:33384"/>
        <dbReference type="ChEBI" id="CHEBI:57305"/>
        <dbReference type="ChEBI" id="CHEBI:57453"/>
        <dbReference type="EC" id="2.1.2.1"/>
    </reaction>
</comment>
<dbReference type="InterPro" id="IPR039429">
    <property type="entry name" value="SHMT-like_dom"/>
</dbReference>
<dbReference type="InterPro" id="IPR015421">
    <property type="entry name" value="PyrdxlP-dep_Trfase_major"/>
</dbReference>
<dbReference type="FunFam" id="3.40.640.10:FF:000001">
    <property type="entry name" value="Serine hydroxymethyltransferase"/>
    <property type="match status" value="1"/>
</dbReference>
<dbReference type="InterPro" id="IPR049943">
    <property type="entry name" value="Ser_HO-MeTrfase-like"/>
</dbReference>
<accession>A0A3R9FIF2</accession>
<dbReference type="SUPFAM" id="SSF53383">
    <property type="entry name" value="PLP-dependent transferases"/>
    <property type="match status" value="1"/>
</dbReference>
<dbReference type="InterPro" id="IPR015422">
    <property type="entry name" value="PyrdxlP-dep_Trfase_small"/>
</dbReference>
<evidence type="ECO:0000256" key="1">
    <source>
        <dbReference type="ARBA" id="ARBA00001528"/>
    </source>
</evidence>
<dbReference type="FunFam" id="3.90.1150.10:FF:000003">
    <property type="entry name" value="Serine hydroxymethyltransferase"/>
    <property type="match status" value="1"/>
</dbReference>
<evidence type="ECO:0000313" key="15">
    <source>
        <dbReference type="EMBL" id="RSD27138.1"/>
    </source>
</evidence>
<comment type="subcellular location">
    <subcellularLocation>
        <location evidence="3 12">Cytoplasm</location>
    </subcellularLocation>
</comment>
<evidence type="ECO:0000256" key="8">
    <source>
        <dbReference type="ARBA" id="ARBA00022605"/>
    </source>
</evidence>
<dbReference type="Gene3D" id="3.90.1150.10">
    <property type="entry name" value="Aspartate Aminotransferase, domain 1"/>
    <property type="match status" value="1"/>
</dbReference>
<feature type="binding site" evidence="12">
    <location>
        <position position="240"/>
    </location>
    <ligand>
        <name>(6S)-5,6,7,8-tetrahydrofolate</name>
        <dbReference type="ChEBI" id="CHEBI:57453"/>
    </ligand>
</feature>
<dbReference type="PANTHER" id="PTHR11680:SF35">
    <property type="entry name" value="SERINE HYDROXYMETHYLTRANSFERASE 1"/>
    <property type="match status" value="1"/>
</dbReference>
<evidence type="ECO:0000256" key="11">
    <source>
        <dbReference type="ARBA" id="ARBA00054606"/>
    </source>
</evidence>
<dbReference type="UniPathway" id="UPA00288">
    <property type="reaction ID" value="UER01023"/>
</dbReference>
<organism evidence="15 16">
    <name type="scientific">Mesobacillus subterraneus</name>
    <dbReference type="NCBI Taxonomy" id="285983"/>
    <lineage>
        <taxon>Bacteria</taxon>
        <taxon>Bacillati</taxon>
        <taxon>Bacillota</taxon>
        <taxon>Bacilli</taxon>
        <taxon>Bacillales</taxon>
        <taxon>Bacillaceae</taxon>
        <taxon>Mesobacillus</taxon>
    </lineage>
</organism>
<dbReference type="EC" id="2.1.2.1" evidence="12"/>
<dbReference type="GO" id="GO:0019264">
    <property type="term" value="P:glycine biosynthetic process from serine"/>
    <property type="evidence" value="ECO:0007669"/>
    <property type="project" value="UniProtKB-UniRule"/>
</dbReference>
<protein>
    <recommendedName>
        <fullName evidence="12">Serine hydroxymethyltransferase</fullName>
        <shortName evidence="12">SHMT</shortName>
        <shortName evidence="12">Serine methylase</shortName>
        <ecNumber evidence="12">2.1.2.1</ecNumber>
    </recommendedName>
</protein>
<keyword evidence="7 12" id="KW-0554">One-carbon metabolism</keyword>
<keyword evidence="15" id="KW-0489">Methyltransferase</keyword>